<keyword evidence="1" id="KW-0472">Membrane</keyword>
<evidence type="ECO:0000256" key="1">
    <source>
        <dbReference type="SAM" id="Phobius"/>
    </source>
</evidence>
<sequence length="191" mass="22071">MSNSFNFLNYKYKIFSFSGQVVAGNTTTTTTTTVTNNRSYSNSVSYKDLFLVNSKGEERHFSFNDNNLPPLRPGHTLQIMWVIKEGKETGKYVLVRNVSLDDNRFLILNMDKTDKGMVAIVMLSLTWLFSILVVFGILKYIYLDLMDGIPTMMSWIVPLFFLIGCLTINLRISKKFRRELIENLLKLRLIN</sequence>
<feature type="transmembrane region" description="Helical" evidence="1">
    <location>
        <begin position="148"/>
        <end position="170"/>
    </location>
</feature>
<keyword evidence="3" id="KW-1185">Reference proteome</keyword>
<dbReference type="RefSeq" id="WP_183621399.1">
    <property type="nucleotide sequence ID" value="NZ_CAJHAH010000014.1"/>
</dbReference>
<proteinExistence type="predicted"/>
<accession>A0A839TFL2</accession>
<keyword evidence="1" id="KW-0812">Transmembrane</keyword>
<evidence type="ECO:0000313" key="2">
    <source>
        <dbReference type="EMBL" id="MBB3107960.1"/>
    </source>
</evidence>
<feature type="transmembrane region" description="Helical" evidence="1">
    <location>
        <begin position="118"/>
        <end position="142"/>
    </location>
</feature>
<reference evidence="2 3" key="1">
    <citation type="submission" date="2020-08" db="EMBL/GenBank/DDBJ databases">
        <title>Genomic Encyclopedia of Type Strains, Phase III (KMG-III): the genomes of soil and plant-associated and newly described type strains.</title>
        <authorList>
            <person name="Whitman W."/>
        </authorList>
    </citation>
    <scope>NUCLEOTIDE SEQUENCE [LARGE SCALE GENOMIC DNA]</scope>
    <source>
        <strain evidence="2 3">CECT 5885</strain>
    </source>
</reference>
<name>A0A839TFL2_9GAMM</name>
<dbReference type="AlphaFoldDB" id="A0A839TFL2"/>
<comment type="caution">
    <text evidence="2">The sequence shown here is derived from an EMBL/GenBank/DDBJ whole genome shotgun (WGS) entry which is preliminary data.</text>
</comment>
<gene>
    <name evidence="2" type="ORF">FHS24_002496</name>
</gene>
<protein>
    <submittedName>
        <fullName evidence="2">Uncharacterized protein</fullName>
    </submittedName>
</protein>
<dbReference type="Proteomes" id="UP000588111">
    <property type="component" value="Unassembled WGS sequence"/>
</dbReference>
<organism evidence="2 3">
    <name type="scientific">Psychrobacter luti</name>
    <dbReference type="NCBI Taxonomy" id="198481"/>
    <lineage>
        <taxon>Bacteria</taxon>
        <taxon>Pseudomonadati</taxon>
        <taxon>Pseudomonadota</taxon>
        <taxon>Gammaproteobacteria</taxon>
        <taxon>Moraxellales</taxon>
        <taxon>Moraxellaceae</taxon>
        <taxon>Psychrobacter</taxon>
    </lineage>
</organism>
<evidence type="ECO:0000313" key="3">
    <source>
        <dbReference type="Proteomes" id="UP000588111"/>
    </source>
</evidence>
<keyword evidence="1" id="KW-1133">Transmembrane helix</keyword>
<dbReference type="EMBL" id="JACHXL010000012">
    <property type="protein sequence ID" value="MBB3107960.1"/>
    <property type="molecule type" value="Genomic_DNA"/>
</dbReference>